<protein>
    <recommendedName>
        <fullName evidence="1">GEVED domain-containing protein</fullName>
    </recommendedName>
</protein>
<organism evidence="2 3">
    <name type="scientific">Xanthomarina gelatinilytica</name>
    <dbReference type="NCBI Taxonomy" id="1137281"/>
    <lineage>
        <taxon>Bacteria</taxon>
        <taxon>Pseudomonadati</taxon>
        <taxon>Bacteroidota</taxon>
        <taxon>Flavobacteriia</taxon>
        <taxon>Flavobacteriales</taxon>
        <taxon>Flavobacteriaceae</taxon>
        <taxon>Xanthomarina</taxon>
    </lineage>
</organism>
<feature type="non-terminal residue" evidence="2">
    <location>
        <position position="108"/>
    </location>
</feature>
<feature type="domain" description="GEVED" evidence="1">
    <location>
        <begin position="4"/>
        <end position="81"/>
    </location>
</feature>
<dbReference type="AlphaFoldDB" id="A0A3D6BVH4"/>
<evidence type="ECO:0000313" key="3">
    <source>
        <dbReference type="Proteomes" id="UP000263268"/>
    </source>
</evidence>
<dbReference type="InterPro" id="IPR045474">
    <property type="entry name" value="GEVED"/>
</dbReference>
<dbReference type="Proteomes" id="UP000263268">
    <property type="component" value="Unassembled WGS sequence"/>
</dbReference>
<reference evidence="2 3" key="1">
    <citation type="journal article" date="2018" name="Nat. Biotechnol.">
        <title>A standardized bacterial taxonomy based on genome phylogeny substantially revises the tree of life.</title>
        <authorList>
            <person name="Parks D.H."/>
            <person name="Chuvochina M."/>
            <person name="Waite D.W."/>
            <person name="Rinke C."/>
            <person name="Skarshewski A."/>
            <person name="Chaumeil P.A."/>
            <person name="Hugenholtz P."/>
        </authorList>
    </citation>
    <scope>NUCLEOTIDE SEQUENCE [LARGE SCALE GENOMIC DNA]</scope>
    <source>
        <strain evidence="2">UBA10227</strain>
    </source>
</reference>
<feature type="non-terminal residue" evidence="2">
    <location>
        <position position="1"/>
    </location>
</feature>
<accession>A0A3D6BVH4</accession>
<dbReference type="EMBL" id="DPRK01000274">
    <property type="protein sequence ID" value="HCY83233.1"/>
    <property type="molecule type" value="Genomic_DNA"/>
</dbReference>
<evidence type="ECO:0000259" key="1">
    <source>
        <dbReference type="Pfam" id="PF20009"/>
    </source>
</evidence>
<name>A0A3D6BVH4_9FLAO</name>
<sequence>VGAAIWIDWNNDFVFDLSEVVYSTTGYGNGPFTGTITVPNGTANGDYRMRVLIDWNDLNPGDDDACSFGSGRGEVEDYKITVDNSLSVANLEISQFTYFPNPVNNTLS</sequence>
<dbReference type="Pfam" id="PF20009">
    <property type="entry name" value="GEVED"/>
    <property type="match status" value="1"/>
</dbReference>
<comment type="caution">
    <text evidence="2">The sequence shown here is derived from an EMBL/GenBank/DDBJ whole genome shotgun (WGS) entry which is preliminary data.</text>
</comment>
<gene>
    <name evidence="2" type="ORF">DHV22_17320</name>
</gene>
<evidence type="ECO:0000313" key="2">
    <source>
        <dbReference type="EMBL" id="HCY83233.1"/>
    </source>
</evidence>
<proteinExistence type="predicted"/>